<comment type="cofactor">
    <cofactor evidence="1 4">
        <name>pyridoxal 5'-phosphate</name>
        <dbReference type="ChEBI" id="CHEBI:597326"/>
    </cofactor>
</comment>
<dbReference type="SUPFAM" id="SSF50621">
    <property type="entry name" value="Alanine racemase C-terminal domain-like"/>
    <property type="match status" value="1"/>
</dbReference>
<dbReference type="InterPro" id="IPR022657">
    <property type="entry name" value="De-COase2_CS"/>
</dbReference>
<dbReference type="Pfam" id="PF13454">
    <property type="entry name" value="NAD_binding_9"/>
    <property type="match status" value="1"/>
</dbReference>
<dbReference type="GO" id="GO:0008836">
    <property type="term" value="F:diaminopimelate decarboxylase activity"/>
    <property type="evidence" value="ECO:0007669"/>
    <property type="project" value="TreeGrafter"/>
</dbReference>
<proteinExistence type="predicted"/>
<evidence type="ECO:0000256" key="4">
    <source>
        <dbReference type="PIRSR" id="PIRSR600183-50"/>
    </source>
</evidence>
<accession>A0A7H2BK88</accession>
<sequence>MTDSVSIAIIGAGPRGLWAVEELSRASLLHHLSFRITVFDPRPLGYGAAYSIDQPNDLVINVRSSAVRTALGTLDDFRRDVLDEAEPLNEFPARATVGKFLHASWQNAVENLPSRCTVEFERRAVENLAELEGFEHVLLATGHEPALHPRGMLDPFTGLSRVAAGAQVGIRGAALTSIDAMLALTAGRGGRFTANGYQPSGEEPTRMYPTSRSGRFIQVKPEPVTAAEEVILKKLERKIPRITSVDELKNLLVQAANAVSGQEFTWDMLAPSSNPADELAQSLANPRRPQQSVGLAWRELYPAIVRRVSFSDLAESQEFYELTRTLEPFAFGPPAQQVRKVLALVDAGLVDFSFLASTEGCPADIWVDAVLATPGISPGTLGAQVLHNVASEQAPTDSPVTVKIQPDGMLPGQTRFAFAGRMSEPFVLGNDSLSRTLHTVIPRWVQTLCALHRDSTAYGLPPLTGRLEPWAEDLFHHPEQLQHAIDEYASPLNILNSDPLVRNCRQLTQAGEHHGVDVRIFFARKANKALTFVERVRDEGHGVDVASYRELSQVLATGMPGERIILSAAIKTDQLLQLAIDNNVTISVDTCAEFDRIIALAGDNGVRVAPRLAPDPQRFMPTRFGERSEVWLAYLSQPHPHVQVAGLHLHLHGYSAQDRIDALHEATDLIEELRAAGHAPEFIDMGGGVPMSYLDDADQWDNFKQALHAQNQGDIAPFTWKADPLKNFYPFHQGPVREQWLEEVLGSPAGAKVGELGLRLHVEPGRSVLDGCGAIIAKVAFIKERSDGLPLVGLEMNRTQLRTTSDDYLVDPVHIPLGKAAASEPYEGFLVGAYCIEDEVIMRRPIFFPQGVQVGDLIAFPNTAGYFMHILESASHQIPLAKNLVAHAGELTLDAIDRGDIS</sequence>
<dbReference type="Gene3D" id="3.20.20.10">
    <property type="entry name" value="Alanine racemase"/>
    <property type="match status" value="1"/>
</dbReference>
<dbReference type="PROSITE" id="PS00879">
    <property type="entry name" value="ODR_DC_2_2"/>
    <property type="match status" value="1"/>
</dbReference>
<dbReference type="InterPro" id="IPR038732">
    <property type="entry name" value="HpyO/CreE_NAD-binding"/>
</dbReference>
<dbReference type="RefSeq" id="WP_190617687.1">
    <property type="nucleotide sequence ID" value="NZ_CP061538.1"/>
</dbReference>
<dbReference type="InterPro" id="IPR036188">
    <property type="entry name" value="FAD/NAD-bd_sf"/>
</dbReference>
<evidence type="ECO:0000256" key="2">
    <source>
        <dbReference type="ARBA" id="ARBA00022793"/>
    </source>
</evidence>
<feature type="domain" description="Orn/DAP/Arg decarboxylase 2 N-terminal" evidence="5">
    <location>
        <begin position="510"/>
        <end position="701"/>
    </location>
</feature>
<dbReference type="Proteomes" id="UP000516421">
    <property type="component" value="Chromosome"/>
</dbReference>
<dbReference type="PANTHER" id="PTHR43727:SF2">
    <property type="entry name" value="GROUP IV DECARBOXYLASE"/>
    <property type="match status" value="1"/>
</dbReference>
<keyword evidence="8" id="KW-1185">Reference proteome</keyword>
<evidence type="ECO:0000259" key="6">
    <source>
        <dbReference type="Pfam" id="PF13454"/>
    </source>
</evidence>
<name>A0A7H2BK88_9MICC</name>
<keyword evidence="2" id="KW-0456">Lyase</keyword>
<dbReference type="PANTHER" id="PTHR43727">
    <property type="entry name" value="DIAMINOPIMELATE DECARBOXYLASE"/>
    <property type="match status" value="1"/>
</dbReference>
<evidence type="ECO:0000256" key="3">
    <source>
        <dbReference type="ARBA" id="ARBA00022898"/>
    </source>
</evidence>
<dbReference type="SUPFAM" id="SSF51419">
    <property type="entry name" value="PLP-binding barrel"/>
    <property type="match status" value="1"/>
</dbReference>
<evidence type="ECO:0000313" key="8">
    <source>
        <dbReference type="Proteomes" id="UP000516421"/>
    </source>
</evidence>
<feature type="domain" description="FAD-dependent urate hydroxylase HpyO/Asp monooxygenase CreE-like FAD/NAD(P)-binding" evidence="6">
    <location>
        <begin position="8"/>
        <end position="144"/>
    </location>
</feature>
<dbReference type="PRINTS" id="PR01179">
    <property type="entry name" value="ODADCRBXLASE"/>
</dbReference>
<evidence type="ECO:0000313" key="7">
    <source>
        <dbReference type="EMBL" id="QNV40084.1"/>
    </source>
</evidence>
<dbReference type="SUPFAM" id="SSF51905">
    <property type="entry name" value="FAD/NAD(P)-binding domain"/>
    <property type="match status" value="1"/>
</dbReference>
<feature type="modified residue" description="N6-(pyridoxal phosphate)lysine" evidence="4">
    <location>
        <position position="525"/>
    </location>
</feature>
<dbReference type="Gene3D" id="2.40.37.10">
    <property type="entry name" value="Lyase, Ornithine Decarboxylase, Chain A, domain 1"/>
    <property type="match status" value="1"/>
</dbReference>
<gene>
    <name evidence="7" type="ORF">IDM48_01080</name>
</gene>
<dbReference type="PROSITE" id="PS00878">
    <property type="entry name" value="ODR_DC_2_1"/>
    <property type="match status" value="1"/>
</dbReference>
<dbReference type="EMBL" id="CP061538">
    <property type="protein sequence ID" value="QNV40084.1"/>
    <property type="molecule type" value="Genomic_DNA"/>
</dbReference>
<reference evidence="7 8" key="1">
    <citation type="submission" date="2020-09" db="EMBL/GenBank/DDBJ databases">
        <title>Investigation of environmental microbe.</title>
        <authorList>
            <person name="Ou Y."/>
            <person name="Kang Q."/>
        </authorList>
    </citation>
    <scope>NUCLEOTIDE SEQUENCE [LARGE SCALE GENOMIC DNA]</scope>
    <source>
        <strain evidence="7 8">KJZ-9</strain>
    </source>
</reference>
<dbReference type="InterPro" id="IPR009006">
    <property type="entry name" value="Ala_racemase/Decarboxylase_C"/>
</dbReference>
<dbReference type="InterPro" id="IPR000183">
    <property type="entry name" value="Orn/DAP/Arg_de-COase"/>
</dbReference>
<evidence type="ECO:0000256" key="1">
    <source>
        <dbReference type="ARBA" id="ARBA00001933"/>
    </source>
</evidence>
<feature type="active site" description="Proton donor" evidence="4">
    <location>
        <position position="835"/>
    </location>
</feature>
<dbReference type="InterPro" id="IPR022653">
    <property type="entry name" value="De-COase2_pyr-phos_BS"/>
</dbReference>
<keyword evidence="3 4" id="KW-0663">Pyridoxal phosphate</keyword>
<dbReference type="KEGG" id="rama:IDM48_01080"/>
<dbReference type="InterPro" id="IPR022644">
    <property type="entry name" value="De-COase2_N"/>
</dbReference>
<dbReference type="Pfam" id="PF02784">
    <property type="entry name" value="Orn_Arg_deC_N"/>
    <property type="match status" value="1"/>
</dbReference>
<dbReference type="AlphaFoldDB" id="A0A7H2BK88"/>
<keyword evidence="2" id="KW-0210">Decarboxylase</keyword>
<organism evidence="7 8">
    <name type="scientific">Rothia amarae</name>
    <dbReference type="NCBI Taxonomy" id="169480"/>
    <lineage>
        <taxon>Bacteria</taxon>
        <taxon>Bacillati</taxon>
        <taxon>Actinomycetota</taxon>
        <taxon>Actinomycetes</taxon>
        <taxon>Micrococcales</taxon>
        <taxon>Micrococcaceae</taxon>
        <taxon>Rothia</taxon>
    </lineage>
</organism>
<protein>
    <submittedName>
        <fullName evidence="7">FAD/NAD(P)-binding protein</fullName>
    </submittedName>
</protein>
<evidence type="ECO:0000259" key="5">
    <source>
        <dbReference type="Pfam" id="PF02784"/>
    </source>
</evidence>
<dbReference type="InterPro" id="IPR029066">
    <property type="entry name" value="PLP-binding_barrel"/>
</dbReference>
<dbReference type="GO" id="GO:0009089">
    <property type="term" value="P:lysine biosynthetic process via diaminopimelate"/>
    <property type="evidence" value="ECO:0007669"/>
    <property type="project" value="TreeGrafter"/>
</dbReference>